<evidence type="ECO:0000259" key="1">
    <source>
        <dbReference type="Pfam" id="PF13460"/>
    </source>
</evidence>
<keyword evidence="3" id="KW-1185">Reference proteome</keyword>
<dbReference type="InterPro" id="IPR051606">
    <property type="entry name" value="Polyketide_Oxido-like"/>
</dbReference>
<proteinExistence type="predicted"/>
<dbReference type="Pfam" id="PF13460">
    <property type="entry name" value="NAD_binding_10"/>
    <property type="match status" value="1"/>
</dbReference>
<dbReference type="Gene3D" id="3.40.50.720">
    <property type="entry name" value="NAD(P)-binding Rossmann-like Domain"/>
    <property type="match status" value="1"/>
</dbReference>
<dbReference type="PANTHER" id="PTHR43355:SF2">
    <property type="entry name" value="FLAVIN REDUCTASE (NADPH)"/>
    <property type="match status" value="1"/>
</dbReference>
<dbReference type="PANTHER" id="PTHR43355">
    <property type="entry name" value="FLAVIN REDUCTASE (NADPH)"/>
    <property type="match status" value="1"/>
</dbReference>
<dbReference type="Proteomes" id="UP000634134">
    <property type="component" value="Unassembled WGS sequence"/>
</dbReference>
<feature type="domain" description="NAD(P)-binding" evidence="1">
    <location>
        <begin position="11"/>
        <end position="208"/>
    </location>
</feature>
<dbReference type="SUPFAM" id="SSF51735">
    <property type="entry name" value="NAD(P)-binding Rossmann-fold domains"/>
    <property type="match status" value="1"/>
</dbReference>
<sequence>MNKNIKVAVLGGGGKTGKFLVNHLVEKGYSLKILLRNPPVSEDSANQFSLDLTNPLVEIVKGDAVNLHDIETLLTDCQVVISTIGQRAGEPMVASNATQHILKVMQECNIVRYILVGGVNIDTPFDKKGEQTKAATEWMKSKFPEIHADRVKAYNLLIQSDANWTLVRLPVIEYTDQIFPVEANVEDCLGSKISSKNIAIFLEEQIFDKTYARKAPFLYNV</sequence>
<dbReference type="EMBL" id="JACYGY010000001">
    <property type="protein sequence ID" value="MBE9464030.1"/>
    <property type="molecule type" value="Genomic_DNA"/>
</dbReference>
<organism evidence="2 3">
    <name type="scientific">Dyadobacter subterraneus</name>
    <dbReference type="NCBI Taxonomy" id="2773304"/>
    <lineage>
        <taxon>Bacteria</taxon>
        <taxon>Pseudomonadati</taxon>
        <taxon>Bacteroidota</taxon>
        <taxon>Cytophagia</taxon>
        <taxon>Cytophagales</taxon>
        <taxon>Spirosomataceae</taxon>
        <taxon>Dyadobacter</taxon>
    </lineage>
</organism>
<name>A0ABR9WEW5_9BACT</name>
<dbReference type="InterPro" id="IPR036291">
    <property type="entry name" value="NAD(P)-bd_dom_sf"/>
</dbReference>
<evidence type="ECO:0000313" key="3">
    <source>
        <dbReference type="Proteomes" id="UP000634134"/>
    </source>
</evidence>
<protein>
    <submittedName>
        <fullName evidence="2">NAD(P)H-binding protein</fullName>
    </submittedName>
</protein>
<comment type="caution">
    <text evidence="2">The sequence shown here is derived from an EMBL/GenBank/DDBJ whole genome shotgun (WGS) entry which is preliminary data.</text>
</comment>
<dbReference type="RefSeq" id="WP_194122113.1">
    <property type="nucleotide sequence ID" value="NZ_JACYGY010000001.1"/>
</dbReference>
<accession>A0ABR9WEW5</accession>
<reference evidence="3" key="1">
    <citation type="submission" date="2023-07" db="EMBL/GenBank/DDBJ databases">
        <title>Dyadobacter sp. nov 'subterranea' isolated from contaminted grondwater.</title>
        <authorList>
            <person name="Szabo I."/>
            <person name="Al-Omari J."/>
            <person name="Szerdahelyi S.G."/>
            <person name="Rado J."/>
        </authorList>
    </citation>
    <scope>NUCLEOTIDE SEQUENCE [LARGE SCALE GENOMIC DNA]</scope>
    <source>
        <strain evidence="3">UP-52</strain>
    </source>
</reference>
<gene>
    <name evidence="2" type="ORF">IEE83_19270</name>
</gene>
<evidence type="ECO:0000313" key="2">
    <source>
        <dbReference type="EMBL" id="MBE9464030.1"/>
    </source>
</evidence>
<dbReference type="InterPro" id="IPR016040">
    <property type="entry name" value="NAD(P)-bd_dom"/>
</dbReference>